<dbReference type="Pfam" id="PF03732">
    <property type="entry name" value="Retrotrans_gag"/>
    <property type="match status" value="1"/>
</dbReference>
<dbReference type="PANTHER" id="PTHR15503:SF22">
    <property type="entry name" value="TRANSPOSON TY3-I GAG POLYPROTEIN"/>
    <property type="match status" value="1"/>
</dbReference>
<feature type="compositionally biased region" description="Basic and acidic residues" evidence="1">
    <location>
        <begin position="1"/>
        <end position="17"/>
    </location>
</feature>
<dbReference type="InterPro" id="IPR032567">
    <property type="entry name" value="RTL1-rel"/>
</dbReference>
<feature type="non-terminal residue" evidence="3">
    <location>
        <position position="1"/>
    </location>
</feature>
<dbReference type="Proteomes" id="UP001153555">
    <property type="component" value="Unassembled WGS sequence"/>
</dbReference>
<feature type="non-terminal residue" evidence="3">
    <location>
        <position position="449"/>
    </location>
</feature>
<dbReference type="InterPro" id="IPR005162">
    <property type="entry name" value="Retrotrans_gag_dom"/>
</dbReference>
<evidence type="ECO:0000313" key="3">
    <source>
        <dbReference type="EMBL" id="CAA0830747.1"/>
    </source>
</evidence>
<protein>
    <recommendedName>
        <fullName evidence="2">Retrotransposon gag domain-containing protein</fullName>
    </recommendedName>
</protein>
<dbReference type="PANTHER" id="PTHR15503">
    <property type="entry name" value="LDOC1 RELATED"/>
    <property type="match status" value="1"/>
</dbReference>
<evidence type="ECO:0000256" key="1">
    <source>
        <dbReference type="SAM" id="MobiDB-lite"/>
    </source>
</evidence>
<dbReference type="Pfam" id="PF08284">
    <property type="entry name" value="RVP_2"/>
    <property type="match status" value="1"/>
</dbReference>
<dbReference type="Gene3D" id="2.40.70.10">
    <property type="entry name" value="Acid Proteases"/>
    <property type="match status" value="1"/>
</dbReference>
<dbReference type="OrthoDB" id="1745472at2759"/>
<evidence type="ECO:0000259" key="2">
    <source>
        <dbReference type="Pfam" id="PF03732"/>
    </source>
</evidence>
<feature type="region of interest" description="Disordered" evidence="1">
    <location>
        <begin position="272"/>
        <end position="292"/>
    </location>
</feature>
<comment type="caution">
    <text evidence="3">The sequence shown here is derived from an EMBL/GenBank/DDBJ whole genome shotgun (WGS) entry which is preliminary data.</text>
</comment>
<proteinExistence type="predicted"/>
<sequence>GEDRRREEREREDDLDRQSQASTYHEGPRIDRPRITLSTFTGSDPDAWLHRAVQYFELNETDGPDRVRYAAYYLDGEANVWWQWLTRIYRKLQQIITWDVFERELLTLFGTSDYHNYNEALTRIRQTSSLREYIREFERLACRVRDWPEEALVGAFIGGFKFDLAAEVRLERPDTMHDAMEVAQRREDHLVATRRGRADARISDARRTGPSQVPAVVRPAVNTRPAGALVRHLSPEEVKRQREKGLCFKCEEKFTPGHQCKQAFVIEVANPDDKEVEVEEEPPQDDETEDFRDEPGISMHAMAGIRGPRTMRLPAWVKDRKVMVLVDNGSSHNFINAELSQKLNLPTMNIEPFQVRVANGERLQCTKSFRKVPIRFSGVTVKADLYALPLVGPDVVLGIQWLKGLGKITTDYRTGIMEFNSEGRQVTLSTSTDKEAKEVGLKSIEKVWR</sequence>
<feature type="region of interest" description="Disordered" evidence="1">
    <location>
        <begin position="1"/>
        <end position="28"/>
    </location>
</feature>
<evidence type="ECO:0000313" key="4">
    <source>
        <dbReference type="Proteomes" id="UP001153555"/>
    </source>
</evidence>
<gene>
    <name evidence="3" type="ORF">SHERM_26137</name>
</gene>
<keyword evidence="4" id="KW-1185">Reference proteome</keyword>
<dbReference type="InterPro" id="IPR021109">
    <property type="entry name" value="Peptidase_aspartic_dom_sf"/>
</dbReference>
<accession>A0A9N7NBC7</accession>
<feature type="domain" description="Retrotransposon gag" evidence="2">
    <location>
        <begin position="69"/>
        <end position="160"/>
    </location>
</feature>
<dbReference type="EMBL" id="CACSLK010027831">
    <property type="protein sequence ID" value="CAA0830747.1"/>
    <property type="molecule type" value="Genomic_DNA"/>
</dbReference>
<dbReference type="SUPFAM" id="SSF50630">
    <property type="entry name" value="Acid proteases"/>
    <property type="match status" value="1"/>
</dbReference>
<dbReference type="CDD" id="cd00303">
    <property type="entry name" value="retropepsin_like"/>
    <property type="match status" value="1"/>
</dbReference>
<dbReference type="AlphaFoldDB" id="A0A9N7NBC7"/>
<name>A0A9N7NBC7_STRHE</name>
<feature type="compositionally biased region" description="Acidic residues" evidence="1">
    <location>
        <begin position="274"/>
        <end position="292"/>
    </location>
</feature>
<reference evidence="3" key="1">
    <citation type="submission" date="2019-12" db="EMBL/GenBank/DDBJ databases">
        <authorList>
            <person name="Scholes J."/>
        </authorList>
    </citation>
    <scope>NUCLEOTIDE SEQUENCE</scope>
</reference>
<organism evidence="3 4">
    <name type="scientific">Striga hermonthica</name>
    <name type="common">Purple witchweed</name>
    <name type="synonym">Buchnera hermonthica</name>
    <dbReference type="NCBI Taxonomy" id="68872"/>
    <lineage>
        <taxon>Eukaryota</taxon>
        <taxon>Viridiplantae</taxon>
        <taxon>Streptophyta</taxon>
        <taxon>Embryophyta</taxon>
        <taxon>Tracheophyta</taxon>
        <taxon>Spermatophyta</taxon>
        <taxon>Magnoliopsida</taxon>
        <taxon>eudicotyledons</taxon>
        <taxon>Gunneridae</taxon>
        <taxon>Pentapetalae</taxon>
        <taxon>asterids</taxon>
        <taxon>lamiids</taxon>
        <taxon>Lamiales</taxon>
        <taxon>Orobanchaceae</taxon>
        <taxon>Buchnereae</taxon>
        <taxon>Striga</taxon>
    </lineage>
</organism>